<comment type="caution">
    <text evidence="1">The sequence shown here is derived from an EMBL/GenBank/DDBJ whole genome shotgun (WGS) entry which is preliminary data.</text>
</comment>
<sequence>MLKSFAVPKIIYHILIALVFLAILPAANAQLVFFTDSPASNQQNWLNAAASNNEQVTSITFDEHPLGILDSDFYLPTHGVEIVSNNLVNQTILFGEGPAQGNIGGQLAGEGLHLASNYLQFLSAGQLLFNFYQPTSGFGFNTVDLWTGGDLTIQAFSGANASGNLLGSQTNIGEGLNFQKNNLFFVGLTAESALGSVLIDFSGHGGDIIGFDDFQLAQQVNPVAEPSSLAFFAFALALFAGMRRSGLAIPSKALAPK</sequence>
<evidence type="ECO:0000313" key="2">
    <source>
        <dbReference type="Proteomes" id="UP001467690"/>
    </source>
</evidence>
<keyword evidence="2" id="KW-1185">Reference proteome</keyword>
<proteinExistence type="predicted"/>
<organism evidence="1 2">
    <name type="scientific">Catenovulum sediminis</name>
    <dbReference type="NCBI Taxonomy" id="1740262"/>
    <lineage>
        <taxon>Bacteria</taxon>
        <taxon>Pseudomonadati</taxon>
        <taxon>Pseudomonadota</taxon>
        <taxon>Gammaproteobacteria</taxon>
        <taxon>Alteromonadales</taxon>
        <taxon>Alteromonadaceae</taxon>
        <taxon>Catenovulum</taxon>
    </lineage>
</organism>
<dbReference type="EMBL" id="JBELOE010000115">
    <property type="protein sequence ID" value="MER2491389.1"/>
    <property type="molecule type" value="Genomic_DNA"/>
</dbReference>
<dbReference type="Proteomes" id="UP001467690">
    <property type="component" value="Unassembled WGS sequence"/>
</dbReference>
<evidence type="ECO:0000313" key="1">
    <source>
        <dbReference type="EMBL" id="MER2491389.1"/>
    </source>
</evidence>
<gene>
    <name evidence="1" type="ORF">ABS311_05785</name>
</gene>
<protein>
    <recommendedName>
        <fullName evidence="3">PEP-CTERM protein-sorting domain-containing protein</fullName>
    </recommendedName>
</protein>
<accession>A0ABV1REN5</accession>
<name>A0ABV1REN5_9ALTE</name>
<dbReference type="RefSeq" id="WP_143869963.1">
    <property type="nucleotide sequence ID" value="NZ_CP041660.1"/>
</dbReference>
<evidence type="ECO:0008006" key="3">
    <source>
        <dbReference type="Google" id="ProtNLM"/>
    </source>
</evidence>
<reference evidence="1 2" key="1">
    <citation type="submission" date="2024-06" db="EMBL/GenBank/DDBJ databases">
        <authorList>
            <person name="Chen R.Y."/>
        </authorList>
    </citation>
    <scope>NUCLEOTIDE SEQUENCE [LARGE SCALE GENOMIC DNA]</scope>
    <source>
        <strain evidence="1 2">D2</strain>
    </source>
</reference>